<dbReference type="SFLD" id="SFLDS00003">
    <property type="entry name" value="Haloacid_Dehalogenase"/>
    <property type="match status" value="1"/>
</dbReference>
<keyword evidence="2" id="KW-1185">Reference proteome</keyword>
<dbReference type="NCBIfam" id="TIGR01549">
    <property type="entry name" value="HAD-SF-IA-v1"/>
    <property type="match status" value="1"/>
</dbReference>
<dbReference type="SFLD" id="SFLDG01129">
    <property type="entry name" value="C1.5:_HAD__Beta-PGM__Phosphata"/>
    <property type="match status" value="1"/>
</dbReference>
<protein>
    <submittedName>
        <fullName evidence="1">HAD family hydrolase</fullName>
    </submittedName>
</protein>
<dbReference type="AlphaFoldDB" id="A0A2H1YGQ9"/>
<dbReference type="NCBIfam" id="TIGR03351">
    <property type="entry name" value="PhnX-like"/>
    <property type="match status" value="1"/>
</dbReference>
<dbReference type="GO" id="GO:0005829">
    <property type="term" value="C:cytosol"/>
    <property type="evidence" value="ECO:0007669"/>
    <property type="project" value="TreeGrafter"/>
</dbReference>
<dbReference type="InterPro" id="IPR006439">
    <property type="entry name" value="HAD-SF_hydro_IA"/>
</dbReference>
<dbReference type="InterPro" id="IPR050155">
    <property type="entry name" value="HAD-like_hydrolase_sf"/>
</dbReference>
<dbReference type="Pfam" id="PF00702">
    <property type="entry name" value="Hydrolase"/>
    <property type="match status" value="1"/>
</dbReference>
<dbReference type="NCBIfam" id="TIGR01509">
    <property type="entry name" value="HAD-SF-IA-v3"/>
    <property type="match status" value="1"/>
</dbReference>
<dbReference type="GO" id="GO:0008967">
    <property type="term" value="F:phosphoglycolate phosphatase activity"/>
    <property type="evidence" value="ECO:0007669"/>
    <property type="project" value="TreeGrafter"/>
</dbReference>
<name>A0A2H1YGQ9_9FLAO</name>
<dbReference type="InterPro" id="IPR036412">
    <property type="entry name" value="HAD-like_sf"/>
</dbReference>
<dbReference type="SFLD" id="SFLDG01135">
    <property type="entry name" value="C1.5.6:_HAD__Beta-PGM__Phospha"/>
    <property type="match status" value="1"/>
</dbReference>
<sequence length="230" mass="25511">MMMMSETNRKIDMVVFDMAGTTVDEQNVVYKTLHKAIQNFNVEVSLETVLEYGAGKEKHKAIKDVLTHLKSDKLKDSQTIFDNFKKLLTVAYATLEVKPIKGIENVLLNLRSEGIKVVLNTGYDRKTATLLLDKLEWDEKIHYDALITASDVVNGRPHPDMIFQAMELLGVTDASKVLKAGDSAIDIEEGKNAGCGITVGVLSGAQTKAQLEKEKPTYILESLVNLKDIL</sequence>
<dbReference type="SUPFAM" id="SSF56784">
    <property type="entry name" value="HAD-like"/>
    <property type="match status" value="1"/>
</dbReference>
<dbReference type="InterPro" id="IPR023214">
    <property type="entry name" value="HAD_sf"/>
</dbReference>
<dbReference type="Proteomes" id="UP000234211">
    <property type="component" value="Unassembled WGS sequence"/>
</dbReference>
<keyword evidence="1" id="KW-0378">Hydrolase</keyword>
<dbReference type="PANTHER" id="PTHR43434">
    <property type="entry name" value="PHOSPHOGLYCOLATE PHOSPHATASE"/>
    <property type="match status" value="1"/>
</dbReference>
<evidence type="ECO:0000313" key="2">
    <source>
        <dbReference type="Proteomes" id="UP000234211"/>
    </source>
</evidence>
<organism evidence="1 2">
    <name type="scientific">Tenacibaculum piscium</name>
    <dbReference type="NCBI Taxonomy" id="1458515"/>
    <lineage>
        <taxon>Bacteria</taxon>
        <taxon>Pseudomonadati</taxon>
        <taxon>Bacteroidota</taxon>
        <taxon>Flavobacteriia</taxon>
        <taxon>Flavobacteriales</taxon>
        <taxon>Flavobacteriaceae</taxon>
        <taxon>Tenacibaculum</taxon>
    </lineage>
</organism>
<dbReference type="Gene3D" id="1.10.150.240">
    <property type="entry name" value="Putative phosphatase, domain 2"/>
    <property type="match status" value="1"/>
</dbReference>
<dbReference type="GO" id="GO:0006281">
    <property type="term" value="P:DNA repair"/>
    <property type="evidence" value="ECO:0007669"/>
    <property type="project" value="TreeGrafter"/>
</dbReference>
<evidence type="ECO:0000313" key="1">
    <source>
        <dbReference type="EMBL" id="SOS74653.1"/>
    </source>
</evidence>
<dbReference type="InterPro" id="IPR023198">
    <property type="entry name" value="PGP-like_dom2"/>
</dbReference>
<proteinExistence type="predicted"/>
<reference evidence="2" key="1">
    <citation type="submission" date="2017-11" db="EMBL/GenBank/DDBJ databases">
        <authorList>
            <person name="Duchaud E."/>
        </authorList>
    </citation>
    <scope>NUCLEOTIDE SEQUENCE [LARGE SCALE GENOMIC DNA]</scope>
    <source>
        <strain evidence="2">Tenacibaculum sp. TNO020</strain>
    </source>
</reference>
<gene>
    <name evidence="1" type="ORF">TNO020_260080</name>
</gene>
<dbReference type="Gene3D" id="3.40.50.1000">
    <property type="entry name" value="HAD superfamily/HAD-like"/>
    <property type="match status" value="1"/>
</dbReference>
<dbReference type="PANTHER" id="PTHR43434:SF19">
    <property type="entry name" value="PHOSPHONOACETALDEHYDE HYDROLASE"/>
    <property type="match status" value="1"/>
</dbReference>
<dbReference type="EMBL" id="OENF01000019">
    <property type="protein sequence ID" value="SOS74653.1"/>
    <property type="molecule type" value="Genomic_DNA"/>
</dbReference>
<dbReference type="InterPro" id="IPR022468">
    <property type="entry name" value="PhnX-like"/>
</dbReference>
<accession>A0A2H1YGQ9</accession>